<organism evidence="6 7">
    <name type="scientific">Candidatus Desulfatibia vada</name>
    <dbReference type="NCBI Taxonomy" id="2841696"/>
    <lineage>
        <taxon>Bacteria</taxon>
        <taxon>Pseudomonadati</taxon>
        <taxon>Thermodesulfobacteriota</taxon>
        <taxon>Desulfobacteria</taxon>
        <taxon>Desulfobacterales</taxon>
        <taxon>Desulfobacterales incertae sedis</taxon>
        <taxon>Candidatus Desulfatibia</taxon>
    </lineage>
</organism>
<keyword evidence="2" id="KW-0813">Transport</keyword>
<dbReference type="GO" id="GO:0016887">
    <property type="term" value="F:ATP hydrolysis activity"/>
    <property type="evidence" value="ECO:0007669"/>
    <property type="project" value="InterPro"/>
</dbReference>
<protein>
    <submittedName>
        <fullName evidence="6">ABC transporter ATP-binding protein</fullName>
    </submittedName>
</protein>
<evidence type="ECO:0000259" key="5">
    <source>
        <dbReference type="PROSITE" id="PS50893"/>
    </source>
</evidence>
<evidence type="ECO:0000256" key="4">
    <source>
        <dbReference type="ARBA" id="ARBA00022840"/>
    </source>
</evidence>
<comment type="caution">
    <text evidence="6">The sequence shown here is derived from an EMBL/GenBank/DDBJ whole genome shotgun (WGS) entry which is preliminary data.</text>
</comment>
<dbReference type="PROSITE" id="PS00211">
    <property type="entry name" value="ABC_TRANSPORTER_1"/>
    <property type="match status" value="1"/>
</dbReference>
<dbReference type="CDD" id="cd03225">
    <property type="entry name" value="ABC_cobalt_CbiO_domain1"/>
    <property type="match status" value="1"/>
</dbReference>
<dbReference type="GO" id="GO:0005524">
    <property type="term" value="F:ATP binding"/>
    <property type="evidence" value="ECO:0007669"/>
    <property type="project" value="UniProtKB-KW"/>
</dbReference>
<feature type="domain" description="ABC transporter" evidence="5">
    <location>
        <begin position="8"/>
        <end position="239"/>
    </location>
</feature>
<dbReference type="Pfam" id="PF00005">
    <property type="entry name" value="ABC_tran"/>
    <property type="match status" value="1"/>
</dbReference>
<dbReference type="InterPro" id="IPR027417">
    <property type="entry name" value="P-loop_NTPase"/>
</dbReference>
<evidence type="ECO:0000313" key="7">
    <source>
        <dbReference type="Proteomes" id="UP000605201"/>
    </source>
</evidence>
<dbReference type="GO" id="GO:0042626">
    <property type="term" value="F:ATPase-coupled transmembrane transporter activity"/>
    <property type="evidence" value="ECO:0007669"/>
    <property type="project" value="TreeGrafter"/>
</dbReference>
<reference evidence="6 7" key="1">
    <citation type="submission" date="2020-08" db="EMBL/GenBank/DDBJ databases">
        <title>Bridging the membrane lipid divide: bacteria of the FCB group superphylum have the potential to synthesize archaeal ether lipids.</title>
        <authorList>
            <person name="Villanueva L."/>
            <person name="Von Meijenfeldt F.A.B."/>
            <person name="Westbye A.B."/>
            <person name="Yadav S."/>
            <person name="Hopmans E.C."/>
            <person name="Dutilh B.E."/>
            <person name="Sinninghe Damste J.S."/>
        </authorList>
    </citation>
    <scope>NUCLEOTIDE SEQUENCE [LARGE SCALE GENOMIC DNA]</scope>
    <source>
        <strain evidence="6">NIOZ-UU17</strain>
    </source>
</reference>
<dbReference type="PANTHER" id="PTHR43553:SF24">
    <property type="entry name" value="ENERGY-COUPLING FACTOR TRANSPORTER ATP-BINDING PROTEIN ECFA1"/>
    <property type="match status" value="1"/>
</dbReference>
<evidence type="ECO:0000313" key="6">
    <source>
        <dbReference type="EMBL" id="MBC8430311.1"/>
    </source>
</evidence>
<dbReference type="InterPro" id="IPR015856">
    <property type="entry name" value="ABC_transpr_CbiO/EcfA_su"/>
</dbReference>
<dbReference type="EMBL" id="JACNIG010000011">
    <property type="protein sequence ID" value="MBC8430311.1"/>
    <property type="molecule type" value="Genomic_DNA"/>
</dbReference>
<dbReference type="PANTHER" id="PTHR43553">
    <property type="entry name" value="HEAVY METAL TRANSPORTER"/>
    <property type="match status" value="1"/>
</dbReference>
<proteinExistence type="inferred from homology"/>
<dbReference type="Gene3D" id="3.40.50.300">
    <property type="entry name" value="P-loop containing nucleotide triphosphate hydrolases"/>
    <property type="match status" value="1"/>
</dbReference>
<sequence length="242" mass="27038">MEKNNLIIHIKDICFSYAGSSPVLDKLNLKLNSGDRFGLMGPNGSGKTTLFHVIMGLLKPTSGSIEIYNRPARTEKDFRKIRRKIGLLFQDADDQLFSPTVLEDVAFGPLNLGKSQNEAVEIAINTLKFLGLAGFEDRITYKLSGGEKKLVSLATVLAMQPEVLLMDEPTSGLDDKTKAILKRVLSDLDLTYILISHEIEFLTEITDSIYTMNNGRIHFDQKVQVHQHVHAHPHGAYAHEHD</sequence>
<keyword evidence="3" id="KW-0547">Nucleotide-binding</keyword>
<dbReference type="GO" id="GO:0043190">
    <property type="term" value="C:ATP-binding cassette (ABC) transporter complex"/>
    <property type="evidence" value="ECO:0007669"/>
    <property type="project" value="TreeGrafter"/>
</dbReference>
<dbReference type="SUPFAM" id="SSF52540">
    <property type="entry name" value="P-loop containing nucleoside triphosphate hydrolases"/>
    <property type="match status" value="1"/>
</dbReference>
<dbReference type="AlphaFoldDB" id="A0A8J6TKF5"/>
<evidence type="ECO:0000256" key="2">
    <source>
        <dbReference type="ARBA" id="ARBA00022448"/>
    </source>
</evidence>
<dbReference type="PROSITE" id="PS50893">
    <property type="entry name" value="ABC_TRANSPORTER_2"/>
    <property type="match status" value="1"/>
</dbReference>
<name>A0A8J6TKF5_9BACT</name>
<dbReference type="SMART" id="SM00382">
    <property type="entry name" value="AAA"/>
    <property type="match status" value="1"/>
</dbReference>
<gene>
    <name evidence="6" type="ORF">H8D96_00160</name>
</gene>
<dbReference type="InterPro" id="IPR003439">
    <property type="entry name" value="ABC_transporter-like_ATP-bd"/>
</dbReference>
<keyword evidence="4 6" id="KW-0067">ATP-binding</keyword>
<accession>A0A8J6TKF5</accession>
<dbReference type="InterPro" id="IPR050095">
    <property type="entry name" value="ECF_ABC_transporter_ATP-bd"/>
</dbReference>
<dbReference type="InterPro" id="IPR017871">
    <property type="entry name" value="ABC_transporter-like_CS"/>
</dbReference>
<dbReference type="InterPro" id="IPR003593">
    <property type="entry name" value="AAA+_ATPase"/>
</dbReference>
<evidence type="ECO:0000256" key="1">
    <source>
        <dbReference type="ARBA" id="ARBA00005417"/>
    </source>
</evidence>
<evidence type="ECO:0000256" key="3">
    <source>
        <dbReference type="ARBA" id="ARBA00022741"/>
    </source>
</evidence>
<dbReference type="Proteomes" id="UP000605201">
    <property type="component" value="Unassembled WGS sequence"/>
</dbReference>
<comment type="similarity">
    <text evidence="1">Belongs to the ABC transporter superfamily.</text>
</comment>